<dbReference type="EMBL" id="JAVREM010000114">
    <property type="protein sequence ID" value="MDT0323495.1"/>
    <property type="molecule type" value="Genomic_DNA"/>
</dbReference>
<evidence type="ECO:0000313" key="2">
    <source>
        <dbReference type="EMBL" id="MDT0323495.1"/>
    </source>
</evidence>
<gene>
    <name evidence="2" type="ORF">RNC47_34860</name>
</gene>
<evidence type="ECO:0008006" key="4">
    <source>
        <dbReference type="Google" id="ProtNLM"/>
    </source>
</evidence>
<keyword evidence="3" id="KW-1185">Reference proteome</keyword>
<feature type="compositionally biased region" description="Acidic residues" evidence="1">
    <location>
        <begin position="1"/>
        <end position="33"/>
    </location>
</feature>
<evidence type="ECO:0000256" key="1">
    <source>
        <dbReference type="SAM" id="MobiDB-lite"/>
    </source>
</evidence>
<feature type="compositionally biased region" description="Acidic residues" evidence="1">
    <location>
        <begin position="70"/>
        <end position="80"/>
    </location>
</feature>
<evidence type="ECO:0000313" key="3">
    <source>
        <dbReference type="Proteomes" id="UP001183420"/>
    </source>
</evidence>
<organism evidence="2 3">
    <name type="scientific">Streptomyces millisiae</name>
    <dbReference type="NCBI Taxonomy" id="3075542"/>
    <lineage>
        <taxon>Bacteria</taxon>
        <taxon>Bacillati</taxon>
        <taxon>Actinomycetota</taxon>
        <taxon>Actinomycetes</taxon>
        <taxon>Kitasatosporales</taxon>
        <taxon>Streptomycetaceae</taxon>
        <taxon>Streptomyces</taxon>
    </lineage>
</organism>
<protein>
    <recommendedName>
        <fullName evidence="4">DUF5709 domain-containing protein</fullName>
    </recommendedName>
</protein>
<dbReference type="RefSeq" id="WP_311604744.1">
    <property type="nucleotide sequence ID" value="NZ_JAVREM010000114.1"/>
</dbReference>
<feature type="region of interest" description="Disordered" evidence="1">
    <location>
        <begin position="1"/>
        <end position="80"/>
    </location>
</feature>
<sequence>MRQDPTEPESFDEYPESVEYEEELDEEAAEGDVAEQRLELLRLRDTPLAERGEPEADPADAAEQARVVDPGDDDYREDPR</sequence>
<comment type="caution">
    <text evidence="2">The sequence shown here is derived from an EMBL/GenBank/DDBJ whole genome shotgun (WGS) entry which is preliminary data.</text>
</comment>
<proteinExistence type="predicted"/>
<name>A0ABU2M122_9ACTN</name>
<reference evidence="3" key="1">
    <citation type="submission" date="2023-07" db="EMBL/GenBank/DDBJ databases">
        <title>30 novel species of actinomycetes from the DSMZ collection.</title>
        <authorList>
            <person name="Nouioui I."/>
        </authorList>
    </citation>
    <scope>NUCLEOTIDE SEQUENCE [LARGE SCALE GENOMIC DNA]</scope>
    <source>
        <strain evidence="3">DSM 44918</strain>
    </source>
</reference>
<accession>A0ABU2M122</accession>
<feature type="compositionally biased region" description="Basic and acidic residues" evidence="1">
    <location>
        <begin position="34"/>
        <end position="54"/>
    </location>
</feature>
<dbReference type="Proteomes" id="UP001183420">
    <property type="component" value="Unassembled WGS sequence"/>
</dbReference>